<dbReference type="InterPro" id="IPR050808">
    <property type="entry name" value="Phage_Integrase"/>
</dbReference>
<dbReference type="AlphaFoldDB" id="A0A2S7MXA3"/>
<protein>
    <submittedName>
        <fullName evidence="8">Site-specific integrase</fullName>
    </submittedName>
</protein>
<evidence type="ECO:0000256" key="5">
    <source>
        <dbReference type="PROSITE-ProRule" id="PRU01248"/>
    </source>
</evidence>
<dbReference type="Proteomes" id="UP000239663">
    <property type="component" value="Unassembled WGS sequence"/>
</dbReference>
<dbReference type="CDD" id="cd01189">
    <property type="entry name" value="INT_ICEBs1_C_like"/>
    <property type="match status" value="1"/>
</dbReference>
<feature type="domain" description="Tyr recombinase" evidence="6">
    <location>
        <begin position="172"/>
        <end position="376"/>
    </location>
</feature>
<feature type="domain" description="Core-binding (CB)" evidence="7">
    <location>
        <begin position="62"/>
        <end position="142"/>
    </location>
</feature>
<dbReference type="Pfam" id="PF14659">
    <property type="entry name" value="Phage_int_SAM_3"/>
    <property type="match status" value="1"/>
</dbReference>
<dbReference type="InterPro" id="IPR002104">
    <property type="entry name" value="Integrase_catalytic"/>
</dbReference>
<dbReference type="SUPFAM" id="SSF56349">
    <property type="entry name" value="DNA breaking-rejoining enzymes"/>
    <property type="match status" value="1"/>
</dbReference>
<proteinExistence type="inferred from homology"/>
<evidence type="ECO:0000256" key="2">
    <source>
        <dbReference type="ARBA" id="ARBA00022908"/>
    </source>
</evidence>
<dbReference type="InterPro" id="IPR044068">
    <property type="entry name" value="CB"/>
</dbReference>
<dbReference type="InterPro" id="IPR010998">
    <property type="entry name" value="Integrase_recombinase_N"/>
</dbReference>
<evidence type="ECO:0000256" key="4">
    <source>
        <dbReference type="ARBA" id="ARBA00023172"/>
    </source>
</evidence>
<dbReference type="InterPro" id="IPR011010">
    <property type="entry name" value="DNA_brk_join_enz"/>
</dbReference>
<keyword evidence="3 5" id="KW-0238">DNA-binding</keyword>
<dbReference type="GO" id="GO:0006310">
    <property type="term" value="P:DNA recombination"/>
    <property type="evidence" value="ECO:0007669"/>
    <property type="project" value="UniProtKB-KW"/>
</dbReference>
<evidence type="ECO:0000256" key="1">
    <source>
        <dbReference type="ARBA" id="ARBA00008857"/>
    </source>
</evidence>
<keyword evidence="2" id="KW-0229">DNA integration</keyword>
<dbReference type="InterPro" id="IPR028259">
    <property type="entry name" value="AP2-like_int_N"/>
</dbReference>
<sequence length="386" mass="45087">MAFIHKRGNKWAYIVNIANDPATGKRRQITKSGFKTKKEAQLAANKLEESIQNGQVIKESNITFETFANEWLSYYATQTKVSSVRARKIAMKHLISAWGHLPIRKVTKHMYQARINELNKKYSRNYIDSIHTTGNMIFKHAIRLDLIQHNPTDSFVMPKKHLTVKEIEDETLQEKFLELDELKTFLSLTRKHGLDLDLLTFATLAYTGVRLGELLALKWSDLDFKKKTLRITKTYYNPNNKQNGYEILTPKTQKSIRTIMIDDMLISLFKDLKHEQKKLIMKQRPIYKNHDFIFAENHGHPRVMKKVMLRLQRLLKYMDTDKHITPHSFRHTHTSLLIEAGAGVKEIQERLGHADINTTMNIYAHMTKNIEEKTSRKFSELTKGLL</sequence>
<dbReference type="Gene3D" id="1.10.443.10">
    <property type="entry name" value="Intergrase catalytic core"/>
    <property type="match status" value="1"/>
</dbReference>
<accession>A0A2S7MXA3</accession>
<dbReference type="Gene3D" id="1.10.150.130">
    <property type="match status" value="1"/>
</dbReference>
<reference evidence="8 9" key="1">
    <citation type="submission" date="2017-12" db="EMBL/GenBank/DDBJ databases">
        <title>Taxonomic description and draft genome of Pradoshia cofamensis Gen. nov., sp. nov., a thermotolerant bacillale isolated from anterior gut of earthworm Eisenia fetida.</title>
        <authorList>
            <person name="Saha T."/>
            <person name="Chakraborty R."/>
        </authorList>
    </citation>
    <scope>NUCLEOTIDE SEQUENCE [LARGE SCALE GENOMIC DNA]</scope>
    <source>
        <strain evidence="8 9">EAG3</strain>
    </source>
</reference>
<evidence type="ECO:0000313" key="8">
    <source>
        <dbReference type="EMBL" id="PQD94399.1"/>
    </source>
</evidence>
<keyword evidence="9" id="KW-1185">Reference proteome</keyword>
<dbReference type="GO" id="GO:0003677">
    <property type="term" value="F:DNA binding"/>
    <property type="evidence" value="ECO:0007669"/>
    <property type="project" value="UniProtKB-UniRule"/>
</dbReference>
<name>A0A2S7MXA3_9BACI</name>
<dbReference type="InterPro" id="IPR013762">
    <property type="entry name" value="Integrase-like_cat_sf"/>
</dbReference>
<evidence type="ECO:0000259" key="6">
    <source>
        <dbReference type="PROSITE" id="PS51898"/>
    </source>
</evidence>
<dbReference type="PROSITE" id="PS51900">
    <property type="entry name" value="CB"/>
    <property type="match status" value="1"/>
</dbReference>
<evidence type="ECO:0000256" key="3">
    <source>
        <dbReference type="ARBA" id="ARBA00023125"/>
    </source>
</evidence>
<comment type="similarity">
    <text evidence="1">Belongs to the 'phage' integrase family.</text>
</comment>
<dbReference type="PANTHER" id="PTHR30629:SF2">
    <property type="entry name" value="PROPHAGE INTEGRASE INTS-RELATED"/>
    <property type="match status" value="1"/>
</dbReference>
<organism evidence="8 9">
    <name type="scientific">Pradoshia eiseniae</name>
    <dbReference type="NCBI Taxonomy" id="2064768"/>
    <lineage>
        <taxon>Bacteria</taxon>
        <taxon>Bacillati</taxon>
        <taxon>Bacillota</taxon>
        <taxon>Bacilli</taxon>
        <taxon>Bacillales</taxon>
        <taxon>Bacillaceae</taxon>
        <taxon>Pradoshia</taxon>
    </lineage>
</organism>
<dbReference type="InterPro" id="IPR004107">
    <property type="entry name" value="Integrase_SAM-like_N"/>
</dbReference>
<evidence type="ECO:0000259" key="7">
    <source>
        <dbReference type="PROSITE" id="PS51900"/>
    </source>
</evidence>
<evidence type="ECO:0000313" key="9">
    <source>
        <dbReference type="Proteomes" id="UP000239663"/>
    </source>
</evidence>
<gene>
    <name evidence="8" type="ORF">CYL18_14380</name>
</gene>
<dbReference type="PROSITE" id="PS51898">
    <property type="entry name" value="TYR_RECOMBINASE"/>
    <property type="match status" value="1"/>
</dbReference>
<dbReference type="EMBL" id="PKOZ01000010">
    <property type="protein sequence ID" value="PQD94399.1"/>
    <property type="molecule type" value="Genomic_DNA"/>
</dbReference>
<keyword evidence="4" id="KW-0233">DNA recombination</keyword>
<comment type="caution">
    <text evidence="8">The sequence shown here is derived from an EMBL/GenBank/DDBJ whole genome shotgun (WGS) entry which is preliminary data.</text>
</comment>
<dbReference type="PANTHER" id="PTHR30629">
    <property type="entry name" value="PROPHAGE INTEGRASE"/>
    <property type="match status" value="1"/>
</dbReference>
<dbReference type="Pfam" id="PF00589">
    <property type="entry name" value="Phage_integrase"/>
    <property type="match status" value="1"/>
</dbReference>
<dbReference type="RefSeq" id="WP_104850230.1">
    <property type="nucleotide sequence ID" value="NZ_PKOZ01000010.1"/>
</dbReference>
<dbReference type="Pfam" id="PF14657">
    <property type="entry name" value="Arm-DNA-bind_4"/>
    <property type="match status" value="1"/>
</dbReference>
<dbReference type="GO" id="GO:0015074">
    <property type="term" value="P:DNA integration"/>
    <property type="evidence" value="ECO:0007669"/>
    <property type="project" value="UniProtKB-KW"/>
</dbReference>
<dbReference type="OrthoDB" id="9803188at2"/>